<dbReference type="CDD" id="cd02662">
    <property type="entry name" value="Peptidase_C19F"/>
    <property type="match status" value="1"/>
</dbReference>
<dbReference type="InterPro" id="IPR018200">
    <property type="entry name" value="USP_CS"/>
</dbReference>
<dbReference type="InterPro" id="IPR001394">
    <property type="entry name" value="Peptidase_C19_UCH"/>
</dbReference>
<keyword evidence="7" id="KW-0788">Thiol protease</keyword>
<dbReference type="PANTHER" id="PTHR24006">
    <property type="entry name" value="UBIQUITIN CARBOXYL-TERMINAL HYDROLASE"/>
    <property type="match status" value="1"/>
</dbReference>
<feature type="compositionally biased region" description="Acidic residues" evidence="8">
    <location>
        <begin position="593"/>
        <end position="606"/>
    </location>
</feature>
<dbReference type="EMBL" id="JAXOVC010000002">
    <property type="protein sequence ID" value="KAK4505495.1"/>
    <property type="molecule type" value="Genomic_DNA"/>
</dbReference>
<evidence type="ECO:0000256" key="8">
    <source>
        <dbReference type="SAM" id="MobiDB-lite"/>
    </source>
</evidence>
<comment type="similarity">
    <text evidence="2">Belongs to the peptidase C19 family.</text>
</comment>
<feature type="region of interest" description="Disordered" evidence="8">
    <location>
        <begin position="576"/>
        <end position="648"/>
    </location>
</feature>
<gene>
    <name evidence="11" type="ORF">PRZ48_003458</name>
</gene>
<evidence type="ECO:0000256" key="9">
    <source>
        <dbReference type="SAM" id="Phobius"/>
    </source>
</evidence>
<dbReference type="Proteomes" id="UP001305779">
    <property type="component" value="Unassembled WGS sequence"/>
</dbReference>
<evidence type="ECO:0000256" key="7">
    <source>
        <dbReference type="ARBA" id="ARBA00022807"/>
    </source>
</evidence>
<keyword evidence="12" id="KW-1185">Reference proteome</keyword>
<reference evidence="11 12" key="1">
    <citation type="journal article" date="2023" name="G3 (Bethesda)">
        <title>A chromosome-level genome assembly of Zasmidium syzygii isolated from banana leaves.</title>
        <authorList>
            <person name="van Westerhoven A.C."/>
            <person name="Mehrabi R."/>
            <person name="Talebi R."/>
            <person name="Steentjes M.B.F."/>
            <person name="Corcolon B."/>
            <person name="Chong P.A."/>
            <person name="Kema G.H.J."/>
            <person name="Seidl M.F."/>
        </authorList>
    </citation>
    <scope>NUCLEOTIDE SEQUENCE [LARGE SCALE GENOMIC DNA]</scope>
    <source>
        <strain evidence="11 12">P124</strain>
    </source>
</reference>
<dbReference type="Gene3D" id="3.90.70.10">
    <property type="entry name" value="Cysteine proteinases"/>
    <property type="match status" value="1"/>
</dbReference>
<evidence type="ECO:0000256" key="2">
    <source>
        <dbReference type="ARBA" id="ARBA00009085"/>
    </source>
</evidence>
<keyword evidence="6" id="KW-0378">Hydrolase</keyword>
<protein>
    <recommendedName>
        <fullName evidence="3">ubiquitinyl hydrolase 1</fullName>
        <ecNumber evidence="3">3.4.19.12</ecNumber>
    </recommendedName>
</protein>
<keyword evidence="9" id="KW-0472">Membrane</keyword>
<comment type="catalytic activity">
    <reaction evidence="1">
        <text>Thiol-dependent hydrolysis of ester, thioester, amide, peptide and isopeptide bonds formed by the C-terminal Gly of ubiquitin (a 76-residue protein attached to proteins as an intracellular targeting signal).</text>
        <dbReference type="EC" id="3.4.19.12"/>
    </reaction>
</comment>
<feature type="domain" description="USP" evidence="10">
    <location>
        <begin position="138"/>
        <end position="528"/>
    </location>
</feature>
<dbReference type="Pfam" id="PF00443">
    <property type="entry name" value="UCH"/>
    <property type="match status" value="1"/>
</dbReference>
<dbReference type="PROSITE" id="PS00973">
    <property type="entry name" value="USP_2"/>
    <property type="match status" value="1"/>
</dbReference>
<name>A0ABR0EW51_ZASCE</name>
<keyword evidence="4" id="KW-0645">Protease</keyword>
<evidence type="ECO:0000313" key="11">
    <source>
        <dbReference type="EMBL" id="KAK4505495.1"/>
    </source>
</evidence>
<dbReference type="EC" id="3.4.19.12" evidence="3"/>
<dbReference type="InterPro" id="IPR028889">
    <property type="entry name" value="USP"/>
</dbReference>
<dbReference type="SUPFAM" id="SSF54001">
    <property type="entry name" value="Cysteine proteinases"/>
    <property type="match status" value="1"/>
</dbReference>
<evidence type="ECO:0000256" key="6">
    <source>
        <dbReference type="ARBA" id="ARBA00022801"/>
    </source>
</evidence>
<proteinExistence type="inferred from homology"/>
<evidence type="ECO:0000256" key="4">
    <source>
        <dbReference type="ARBA" id="ARBA00022670"/>
    </source>
</evidence>
<organism evidence="11 12">
    <name type="scientific">Zasmidium cellare</name>
    <name type="common">Wine cellar mold</name>
    <name type="synonym">Racodium cellare</name>
    <dbReference type="NCBI Taxonomy" id="395010"/>
    <lineage>
        <taxon>Eukaryota</taxon>
        <taxon>Fungi</taxon>
        <taxon>Dikarya</taxon>
        <taxon>Ascomycota</taxon>
        <taxon>Pezizomycotina</taxon>
        <taxon>Dothideomycetes</taxon>
        <taxon>Dothideomycetidae</taxon>
        <taxon>Mycosphaerellales</taxon>
        <taxon>Mycosphaerellaceae</taxon>
        <taxon>Zasmidium</taxon>
    </lineage>
</organism>
<evidence type="ECO:0000256" key="1">
    <source>
        <dbReference type="ARBA" id="ARBA00000707"/>
    </source>
</evidence>
<keyword evidence="5" id="KW-0833">Ubl conjugation pathway</keyword>
<comment type="caution">
    <text evidence="11">The sequence shown here is derived from an EMBL/GenBank/DDBJ whole genome shotgun (WGS) entry which is preliminary data.</text>
</comment>
<evidence type="ECO:0000256" key="5">
    <source>
        <dbReference type="ARBA" id="ARBA00022786"/>
    </source>
</evidence>
<feature type="transmembrane region" description="Helical" evidence="9">
    <location>
        <begin position="21"/>
        <end position="39"/>
    </location>
</feature>
<keyword evidence="9" id="KW-0812">Transmembrane</keyword>
<dbReference type="InterPro" id="IPR038765">
    <property type="entry name" value="Papain-like_cys_pep_sf"/>
</dbReference>
<dbReference type="InterPro" id="IPR050164">
    <property type="entry name" value="Peptidase_C19"/>
</dbReference>
<evidence type="ECO:0000313" key="12">
    <source>
        <dbReference type="Proteomes" id="UP001305779"/>
    </source>
</evidence>
<sequence length="648" mass="71686">MDRRIQLESLQDIPRPTITTGLAYGFIFLYALYYLLNYLDFPVLSPREAIWNAVVYCLPTPLLLDAARRQELQANGMISQTHAAKSDALRRMLGLGGNAILQKLPSGDAIGMGGIMRRMSTSVAGSKAPPVVTSDAPAGLGNWDNSCYQNSVLQALSSLPSLSEWLSVSEPPDAQSGSTTNTSLQELIGKLRDSTNNGRHIWTPAKLKNMSSWQQQDAQEYFSKIMDELDKEAAKAASSKEEKHGLETLVEQTDAEKQHDVAEEKKELLPRNPLEGLVAQRVACTSCGFSEGYSMIPFNCITVPLGTKSVYELEDCLDAYTESEDIEGVECRSCTLLHAQKKLQQLELPPELRGQIAQRLKAIEEALEKDDFSDKTLKQECQIPTKQFVSSTKTREAIIGRAPKSLVIHVNRSVFDEITGMQRKNYAHVQYPMDLYLQPWMLPASRNPSQYRLSAVVTHYGRHENGHYICYRKHPRAEIADDAIEPDDDVYGAVKEGWWRLSDEDVSPVSVYDVEQQGGVFMLFYERVKESDLDVGPIDESVVVPTTGDVEEAAAIALPPDEEADWEQLGMEQVSTATPSLVTSSSQSVVSESDTDVEFDGGEDGPVDGAGKPSQQAPLLKTASPDYMNPAQKDMKHGMSMSRSMMSV</sequence>
<evidence type="ECO:0000259" key="10">
    <source>
        <dbReference type="PROSITE" id="PS50235"/>
    </source>
</evidence>
<keyword evidence="9" id="KW-1133">Transmembrane helix</keyword>
<dbReference type="PANTHER" id="PTHR24006:SF888">
    <property type="entry name" value="UBIQUITIN CARBOXYL-TERMINAL HYDROLASE 30"/>
    <property type="match status" value="1"/>
</dbReference>
<accession>A0ABR0EW51</accession>
<evidence type="ECO:0000256" key="3">
    <source>
        <dbReference type="ARBA" id="ARBA00012759"/>
    </source>
</evidence>
<feature type="compositionally biased region" description="Low complexity" evidence="8">
    <location>
        <begin position="580"/>
        <end position="592"/>
    </location>
</feature>
<dbReference type="PROSITE" id="PS50235">
    <property type="entry name" value="USP_3"/>
    <property type="match status" value="1"/>
</dbReference>